<dbReference type="Gene3D" id="2.40.10.10">
    <property type="entry name" value="Trypsin-like serine proteases"/>
    <property type="match status" value="2"/>
</dbReference>
<comment type="subcellular location">
    <subcellularLocation>
        <location evidence="8">Secreted</location>
    </subcellularLocation>
</comment>
<sequence length="253" mass="28028">MVSSAMALFGNSLLFLCCLVVVKSQGWDNANQACRTPTGETGNCIPVRQCRPMIDALRTVKRPLTPSVTKQLNAYYCSFAYNIANVCCPQGPIIVQDGSTLEVQQDPPDVSNHRNLNLLPPDCGYLDLSFKIRNGQNADLNEFPWMALLRYRTKTGAEFKCGGTIINNRYILTAAHCLTRLEAPLLDVRVGEYNTSSRIDCIKDQNGRTKCIKDPIQNLAIEEVIPHPEFNPNVIANDIGLLRVAKMNLNAGE</sequence>
<dbReference type="OrthoDB" id="6739979at2759"/>
<comment type="similarity">
    <text evidence="7 8">Belongs to the peptidase S1 family. CLIP subfamily.</text>
</comment>
<evidence type="ECO:0000313" key="11">
    <source>
        <dbReference type="EMBL" id="CAH1283068.1"/>
    </source>
</evidence>
<protein>
    <recommendedName>
        <fullName evidence="8">CLIP domain-containing serine protease</fullName>
        <ecNumber evidence="8">3.4.21.-</ecNumber>
    </recommendedName>
</protein>
<keyword evidence="12" id="KW-1185">Reference proteome</keyword>
<name>A0A9P0E3U0_DIABA</name>
<feature type="signal peptide" evidence="8">
    <location>
        <begin position="1"/>
        <end position="24"/>
    </location>
</feature>
<proteinExistence type="inferred from homology"/>
<keyword evidence="5" id="KW-1015">Disulfide bond</keyword>
<dbReference type="PROSITE" id="PS00134">
    <property type="entry name" value="TRYPSIN_HIS"/>
    <property type="match status" value="1"/>
</dbReference>
<dbReference type="AlphaFoldDB" id="A0A9P0E3U0"/>
<keyword evidence="6" id="KW-0325">Glycoprotein</keyword>
<evidence type="ECO:0000313" key="12">
    <source>
        <dbReference type="Proteomes" id="UP001153709"/>
    </source>
</evidence>
<keyword evidence="1 8" id="KW-0645">Protease</keyword>
<dbReference type="GO" id="GO:0005576">
    <property type="term" value="C:extracellular region"/>
    <property type="evidence" value="ECO:0007669"/>
    <property type="project" value="UniProtKB-SubCell"/>
</dbReference>
<dbReference type="InterPro" id="IPR043504">
    <property type="entry name" value="Peptidase_S1_PA_chymotrypsin"/>
</dbReference>
<dbReference type="SMART" id="SM00680">
    <property type="entry name" value="CLIP"/>
    <property type="match status" value="1"/>
</dbReference>
<dbReference type="InterPro" id="IPR009003">
    <property type="entry name" value="Peptidase_S1_PA"/>
</dbReference>
<dbReference type="EMBL" id="OU898282">
    <property type="protein sequence ID" value="CAH1283068.1"/>
    <property type="molecule type" value="Genomic_DNA"/>
</dbReference>
<evidence type="ECO:0000256" key="6">
    <source>
        <dbReference type="ARBA" id="ARBA00023180"/>
    </source>
</evidence>
<dbReference type="PRINTS" id="PR00722">
    <property type="entry name" value="CHYMOTRYPSIN"/>
</dbReference>
<dbReference type="InterPro" id="IPR022700">
    <property type="entry name" value="CLIP"/>
</dbReference>
<evidence type="ECO:0000256" key="4">
    <source>
        <dbReference type="ARBA" id="ARBA00022825"/>
    </source>
</evidence>
<evidence type="ECO:0000256" key="7">
    <source>
        <dbReference type="ARBA" id="ARBA00024195"/>
    </source>
</evidence>
<evidence type="ECO:0000259" key="9">
    <source>
        <dbReference type="PROSITE" id="PS50240"/>
    </source>
</evidence>
<gene>
    <name evidence="11" type="ORF">DIABBA_LOCUS10595</name>
</gene>
<evidence type="ECO:0000256" key="8">
    <source>
        <dbReference type="RuleBase" id="RU366078"/>
    </source>
</evidence>
<keyword evidence="2 8" id="KW-0732">Signal</keyword>
<feature type="domain" description="Clip" evidence="10">
    <location>
        <begin position="33"/>
        <end position="88"/>
    </location>
</feature>
<evidence type="ECO:0000256" key="5">
    <source>
        <dbReference type="ARBA" id="ARBA00023157"/>
    </source>
</evidence>
<feature type="domain" description="Peptidase S1" evidence="9">
    <location>
        <begin position="132"/>
        <end position="253"/>
    </location>
</feature>
<comment type="domain">
    <text evidence="8">The clip domain consists of 35-55 residues which are 'knitted' together usually by 3 conserved disulfide bonds forming a clip-like compact structure.</text>
</comment>
<dbReference type="PROSITE" id="PS50240">
    <property type="entry name" value="TRYPSIN_DOM"/>
    <property type="match status" value="1"/>
</dbReference>
<dbReference type="SUPFAM" id="SSF50494">
    <property type="entry name" value="Trypsin-like serine proteases"/>
    <property type="match status" value="1"/>
</dbReference>
<dbReference type="PANTHER" id="PTHR24260:SF140">
    <property type="entry name" value="SERINE PROTEASE GRASS"/>
    <property type="match status" value="1"/>
</dbReference>
<feature type="chain" id="PRO_5040531943" description="CLIP domain-containing serine protease" evidence="8">
    <location>
        <begin position="25"/>
        <end position="253"/>
    </location>
</feature>
<dbReference type="InterPro" id="IPR018114">
    <property type="entry name" value="TRYPSIN_HIS"/>
</dbReference>
<dbReference type="Proteomes" id="UP001153709">
    <property type="component" value="Chromosome 7"/>
</dbReference>
<organism evidence="11 12">
    <name type="scientific">Diabrotica balteata</name>
    <name type="common">Banded cucumber beetle</name>
    <dbReference type="NCBI Taxonomy" id="107213"/>
    <lineage>
        <taxon>Eukaryota</taxon>
        <taxon>Metazoa</taxon>
        <taxon>Ecdysozoa</taxon>
        <taxon>Arthropoda</taxon>
        <taxon>Hexapoda</taxon>
        <taxon>Insecta</taxon>
        <taxon>Pterygota</taxon>
        <taxon>Neoptera</taxon>
        <taxon>Endopterygota</taxon>
        <taxon>Coleoptera</taxon>
        <taxon>Polyphaga</taxon>
        <taxon>Cucujiformia</taxon>
        <taxon>Chrysomeloidea</taxon>
        <taxon>Chrysomelidae</taxon>
        <taxon>Galerucinae</taxon>
        <taxon>Diabroticina</taxon>
        <taxon>Diabroticites</taxon>
        <taxon>Diabrotica</taxon>
    </lineage>
</organism>
<reference evidence="11" key="1">
    <citation type="submission" date="2022-01" db="EMBL/GenBank/DDBJ databases">
        <authorList>
            <person name="King R."/>
        </authorList>
    </citation>
    <scope>NUCLEOTIDE SEQUENCE</scope>
</reference>
<evidence type="ECO:0000256" key="2">
    <source>
        <dbReference type="ARBA" id="ARBA00022729"/>
    </source>
</evidence>
<accession>A0A9P0E3U0</accession>
<keyword evidence="4 8" id="KW-0720">Serine protease</keyword>
<dbReference type="GO" id="GO:0006508">
    <property type="term" value="P:proteolysis"/>
    <property type="evidence" value="ECO:0007669"/>
    <property type="project" value="UniProtKB-KW"/>
</dbReference>
<evidence type="ECO:0000256" key="3">
    <source>
        <dbReference type="ARBA" id="ARBA00022801"/>
    </source>
</evidence>
<dbReference type="GO" id="GO:0004252">
    <property type="term" value="F:serine-type endopeptidase activity"/>
    <property type="evidence" value="ECO:0007669"/>
    <property type="project" value="UniProtKB-UniRule"/>
</dbReference>
<keyword evidence="8" id="KW-0964">Secreted</keyword>
<dbReference type="InterPro" id="IPR001314">
    <property type="entry name" value="Peptidase_S1A"/>
</dbReference>
<dbReference type="Pfam" id="PF12032">
    <property type="entry name" value="CLIP"/>
    <property type="match status" value="1"/>
</dbReference>
<dbReference type="InterPro" id="IPR038565">
    <property type="entry name" value="CLIP_sf"/>
</dbReference>
<dbReference type="PANTHER" id="PTHR24260">
    <property type="match status" value="1"/>
</dbReference>
<dbReference type="EC" id="3.4.21.-" evidence="8"/>
<dbReference type="PROSITE" id="PS51888">
    <property type="entry name" value="CLIP"/>
    <property type="match status" value="1"/>
</dbReference>
<dbReference type="FunFam" id="2.40.10.10:FF:000028">
    <property type="entry name" value="Serine protease easter"/>
    <property type="match status" value="1"/>
</dbReference>
<keyword evidence="3 8" id="KW-0378">Hydrolase</keyword>
<dbReference type="Pfam" id="PF00089">
    <property type="entry name" value="Trypsin"/>
    <property type="match status" value="1"/>
</dbReference>
<dbReference type="InterPro" id="IPR001254">
    <property type="entry name" value="Trypsin_dom"/>
</dbReference>
<dbReference type="InterPro" id="IPR051333">
    <property type="entry name" value="CLIP_Serine_Protease"/>
</dbReference>
<dbReference type="Gene3D" id="3.30.1640.30">
    <property type="match status" value="1"/>
</dbReference>
<evidence type="ECO:0000259" key="10">
    <source>
        <dbReference type="PROSITE" id="PS51888"/>
    </source>
</evidence>
<evidence type="ECO:0000256" key="1">
    <source>
        <dbReference type="ARBA" id="ARBA00022670"/>
    </source>
</evidence>